<dbReference type="EMBL" id="QGDC01000003">
    <property type="protein sequence ID" value="RCH55421.1"/>
    <property type="molecule type" value="Genomic_DNA"/>
</dbReference>
<sequence>MSMKTIFCALIVSVAVNTQLLAQHVHHQPETQAPVKDSTATPIHDNHTRTTDGGKHQEDGRKDSLEKHHQHKHSGATHAYSLSLPMTRNGSGTSWLPDNSPMYMLMAPAKNGTWMFHGSVFMRYNNQQINGKTTRSGAQFDAPNWFMAMYNKRIGGNGLLNVSAMLSADPLTVTQRGYPLLFQSGESYKGQTLVDRQHPHDLFSGLSIAYTQRLNSKIDVFGYFGYPGEPALGAPAFMHRIIAMNDPDAPLGHHWQDATHITYGVATMGVRLDKFKVEGSVFTGREPDENRYDFDKMRFDSYSWRTSFNPDASWVFQVSQAYINSPELLHPHNNVWRYSASAIYASKVTNSGRYFTGSLVWGMNDGQHGPVEHSLLAEGTRQFTRQAVYGRYEFVQKSAHELALEEQFGDALFNVHKLTLGTNRKLFKMGPVELIGGVQASVNFSPTRLHSLYGRAPVSGQVYIQLRPALMKHN</sequence>
<evidence type="ECO:0000313" key="3">
    <source>
        <dbReference type="EMBL" id="RCH55421.1"/>
    </source>
</evidence>
<evidence type="ECO:0000256" key="1">
    <source>
        <dbReference type="SAM" id="MobiDB-lite"/>
    </source>
</evidence>
<organism evidence="3 4">
    <name type="scientific">Mucilaginibacter hurinus</name>
    <dbReference type="NCBI Taxonomy" id="2201324"/>
    <lineage>
        <taxon>Bacteria</taxon>
        <taxon>Pseudomonadati</taxon>
        <taxon>Bacteroidota</taxon>
        <taxon>Sphingobacteriia</taxon>
        <taxon>Sphingobacteriales</taxon>
        <taxon>Sphingobacteriaceae</taxon>
        <taxon>Mucilaginibacter</taxon>
    </lineage>
</organism>
<protein>
    <recommendedName>
        <fullName evidence="5">Capsule assembly Wzi family protein</fullName>
    </recommendedName>
</protein>
<accession>A0A367GRS8</accession>
<keyword evidence="4" id="KW-1185">Reference proteome</keyword>
<keyword evidence="2" id="KW-0732">Signal</keyword>
<dbReference type="Proteomes" id="UP000253209">
    <property type="component" value="Unassembled WGS sequence"/>
</dbReference>
<proteinExistence type="predicted"/>
<evidence type="ECO:0008006" key="5">
    <source>
        <dbReference type="Google" id="ProtNLM"/>
    </source>
</evidence>
<dbReference type="AlphaFoldDB" id="A0A367GRS8"/>
<feature type="compositionally biased region" description="Basic and acidic residues" evidence="1">
    <location>
        <begin position="44"/>
        <end position="67"/>
    </location>
</feature>
<feature type="chain" id="PRO_5017041116" description="Capsule assembly Wzi family protein" evidence="2">
    <location>
        <begin position="23"/>
        <end position="474"/>
    </location>
</feature>
<reference evidence="3 4" key="1">
    <citation type="submission" date="2018-05" db="EMBL/GenBank/DDBJ databases">
        <title>Mucilaginibacter hurinus sp. nov., isolated from briquette warehouse soil.</title>
        <authorList>
            <person name="Choi L."/>
        </authorList>
    </citation>
    <scope>NUCLEOTIDE SEQUENCE [LARGE SCALE GENOMIC DNA]</scope>
    <source>
        <strain evidence="3 4">ZR32</strain>
    </source>
</reference>
<gene>
    <name evidence="3" type="ORF">DJ568_05880</name>
</gene>
<feature type="region of interest" description="Disordered" evidence="1">
    <location>
        <begin position="27"/>
        <end position="84"/>
    </location>
</feature>
<name>A0A367GRS8_9SPHI</name>
<comment type="caution">
    <text evidence="3">The sequence shown here is derived from an EMBL/GenBank/DDBJ whole genome shotgun (WGS) entry which is preliminary data.</text>
</comment>
<evidence type="ECO:0000256" key="2">
    <source>
        <dbReference type="SAM" id="SignalP"/>
    </source>
</evidence>
<evidence type="ECO:0000313" key="4">
    <source>
        <dbReference type="Proteomes" id="UP000253209"/>
    </source>
</evidence>
<dbReference type="OrthoDB" id="5490906at2"/>
<feature type="signal peptide" evidence="2">
    <location>
        <begin position="1"/>
        <end position="22"/>
    </location>
</feature>